<dbReference type="GO" id="GO:0090374">
    <property type="term" value="P:oligopeptide export from mitochondrion"/>
    <property type="evidence" value="ECO:0007669"/>
    <property type="project" value="TreeGrafter"/>
</dbReference>
<dbReference type="FunFam" id="3.40.50.300:FF:000218">
    <property type="entry name" value="Multidrug ABC transporter ATP-binding protein"/>
    <property type="match status" value="1"/>
</dbReference>
<evidence type="ECO:0000256" key="1">
    <source>
        <dbReference type="ARBA" id="ARBA00004651"/>
    </source>
</evidence>
<dbReference type="PROSITE" id="PS00211">
    <property type="entry name" value="ABC_TRANSPORTER_1"/>
    <property type="match status" value="1"/>
</dbReference>
<dbReference type="Gene3D" id="3.40.50.300">
    <property type="entry name" value="P-loop containing nucleotide triphosphate hydrolases"/>
    <property type="match status" value="1"/>
</dbReference>
<keyword evidence="11" id="KW-1185">Reference proteome</keyword>
<feature type="domain" description="ABC transporter" evidence="8">
    <location>
        <begin position="374"/>
        <end position="610"/>
    </location>
</feature>
<evidence type="ECO:0000313" key="10">
    <source>
        <dbReference type="EMBL" id="MBF9140695.1"/>
    </source>
</evidence>
<evidence type="ECO:0000256" key="6">
    <source>
        <dbReference type="ARBA" id="ARBA00023136"/>
    </source>
</evidence>
<dbReference type="SUPFAM" id="SSF52540">
    <property type="entry name" value="P-loop containing nucleoside triphosphate hydrolases"/>
    <property type="match status" value="1"/>
</dbReference>
<dbReference type="InterPro" id="IPR039421">
    <property type="entry name" value="Type_1_exporter"/>
</dbReference>
<dbReference type="InterPro" id="IPR003593">
    <property type="entry name" value="AAA+_ATPase"/>
</dbReference>
<dbReference type="PROSITE" id="PS50893">
    <property type="entry name" value="ABC_TRANSPORTER_2"/>
    <property type="match status" value="1"/>
</dbReference>
<feature type="transmembrane region" description="Helical" evidence="7">
    <location>
        <begin position="305"/>
        <end position="329"/>
    </location>
</feature>
<evidence type="ECO:0000259" key="9">
    <source>
        <dbReference type="PROSITE" id="PS50929"/>
    </source>
</evidence>
<dbReference type="Pfam" id="PF00005">
    <property type="entry name" value="ABC_tran"/>
    <property type="match status" value="1"/>
</dbReference>
<evidence type="ECO:0000256" key="5">
    <source>
        <dbReference type="ARBA" id="ARBA00022989"/>
    </source>
</evidence>
<dbReference type="PROSITE" id="PS50929">
    <property type="entry name" value="ABC_TM1F"/>
    <property type="match status" value="1"/>
</dbReference>
<feature type="transmembrane region" description="Helical" evidence="7">
    <location>
        <begin position="269"/>
        <end position="293"/>
    </location>
</feature>
<dbReference type="CDD" id="cd18576">
    <property type="entry name" value="ABC_6TM_bac_exporter_ABCB8_10_like"/>
    <property type="match status" value="1"/>
</dbReference>
<dbReference type="GO" id="GO:0016887">
    <property type="term" value="F:ATP hydrolysis activity"/>
    <property type="evidence" value="ECO:0007669"/>
    <property type="project" value="InterPro"/>
</dbReference>
<comment type="subcellular location">
    <subcellularLocation>
        <location evidence="1">Cell membrane</location>
        <topology evidence="1">Multi-pass membrane protein</topology>
    </subcellularLocation>
</comment>
<dbReference type="SMART" id="SM00382">
    <property type="entry name" value="AAA"/>
    <property type="match status" value="1"/>
</dbReference>
<dbReference type="PANTHER" id="PTHR43394:SF1">
    <property type="entry name" value="ATP-BINDING CASSETTE SUB-FAMILY B MEMBER 10, MITOCHONDRIAL"/>
    <property type="match status" value="1"/>
</dbReference>
<dbReference type="InterPro" id="IPR017871">
    <property type="entry name" value="ABC_transporter-like_CS"/>
</dbReference>
<evidence type="ECO:0000256" key="7">
    <source>
        <dbReference type="SAM" id="Phobius"/>
    </source>
</evidence>
<feature type="domain" description="ABC transmembrane type-1" evidence="9">
    <location>
        <begin position="45"/>
        <end position="338"/>
    </location>
</feature>
<keyword evidence="5 7" id="KW-1133">Transmembrane helix</keyword>
<dbReference type="InterPro" id="IPR003439">
    <property type="entry name" value="ABC_transporter-like_ATP-bd"/>
</dbReference>
<dbReference type="Pfam" id="PF00664">
    <property type="entry name" value="ABC_membrane"/>
    <property type="match status" value="1"/>
</dbReference>
<reference evidence="10 11" key="1">
    <citation type="submission" date="2020-11" db="EMBL/GenBank/DDBJ databases">
        <authorList>
            <person name="Kim M.K."/>
        </authorList>
    </citation>
    <scope>NUCLEOTIDE SEQUENCE [LARGE SCALE GENOMIC DNA]</scope>
    <source>
        <strain evidence="10 11">BT439</strain>
    </source>
</reference>
<accession>A0A931BJN1</accession>
<evidence type="ECO:0000256" key="2">
    <source>
        <dbReference type="ARBA" id="ARBA00022692"/>
    </source>
</evidence>
<dbReference type="SUPFAM" id="SSF90123">
    <property type="entry name" value="ABC transporter transmembrane region"/>
    <property type="match status" value="1"/>
</dbReference>
<organism evidence="10 11">
    <name type="scientific">Hymenobacter properus</name>
    <dbReference type="NCBI Taxonomy" id="2791026"/>
    <lineage>
        <taxon>Bacteria</taxon>
        <taxon>Pseudomonadati</taxon>
        <taxon>Bacteroidota</taxon>
        <taxon>Cytophagia</taxon>
        <taxon>Cytophagales</taxon>
        <taxon>Hymenobacteraceae</taxon>
        <taxon>Hymenobacter</taxon>
    </lineage>
</organism>
<evidence type="ECO:0000256" key="3">
    <source>
        <dbReference type="ARBA" id="ARBA00022741"/>
    </source>
</evidence>
<feature type="transmembrane region" description="Helical" evidence="7">
    <location>
        <begin position="192"/>
        <end position="209"/>
    </location>
</feature>
<dbReference type="EMBL" id="JADQDP010000001">
    <property type="protein sequence ID" value="MBF9140695.1"/>
    <property type="molecule type" value="Genomic_DNA"/>
</dbReference>
<name>A0A931BJN1_9BACT</name>
<protein>
    <submittedName>
        <fullName evidence="10">ATP-binding cassette domain-containing protein</fullName>
    </submittedName>
</protein>
<sequence>MARSGFNSSGTDPVDERPKTKITKDALLRALEMFRFVRPYRTKFIIGMVFLVGSSSTVLLFPWIAGKLVDAATGHPYIAPGGLTLTVGRIALALFGVIVLQGLFSFGRIWLFAQVSEYSVRDIRQALYTKFVQLPLTFFEQTRVGALISRITADVAQVQDAFSLTLAEVFRQVFTLVGGVAFILVMSPRLSLFMLLTFPPIILLAGLAGRRIRGLSKATQQELAQAGVIVDETLHGISSVKAFTNEQFEIVRYTAGLNRAVQAALRSGFFRGAFVSFIITGVFGGIILVLWRGATLVQLPESDPAHLAVGTLISFILYTTFIGASVAGLGELFGRVQSILGATEYIRQVLNEPTEPTHITPPVGLVPARLHGDIRYEHVAFRYPTRPDVPVLSDIDFHIAAGEKIALVGPSGAGKSTIAGLLMQFYPLSGGRIIVDGHNVQDYDLTALRRHIGIVPQETLLFGGTIRENIAYGKPGASDAEIIEAAQRANAWQFIQAFPEALDTVVGDRGIKLSGGQRQRVAIARAILKNPAILILDEATSSLDSESEKLVQGALDELMEHRTSLIIAHRLSTIRKVDKILVIDGGRIVEAGSHEELSEREGGLYANLLRLQFELT</sequence>
<dbReference type="GO" id="GO:0005886">
    <property type="term" value="C:plasma membrane"/>
    <property type="evidence" value="ECO:0007669"/>
    <property type="project" value="UniProtKB-SubCell"/>
</dbReference>
<dbReference type="InterPro" id="IPR027417">
    <property type="entry name" value="P-loop_NTPase"/>
</dbReference>
<feature type="transmembrane region" description="Helical" evidence="7">
    <location>
        <begin position="169"/>
        <end position="186"/>
    </location>
</feature>
<keyword evidence="6 7" id="KW-0472">Membrane</keyword>
<dbReference type="InterPro" id="IPR011527">
    <property type="entry name" value="ABC1_TM_dom"/>
</dbReference>
<dbReference type="Gene3D" id="1.20.1560.10">
    <property type="entry name" value="ABC transporter type 1, transmembrane domain"/>
    <property type="match status" value="1"/>
</dbReference>
<evidence type="ECO:0000313" key="11">
    <source>
        <dbReference type="Proteomes" id="UP000645610"/>
    </source>
</evidence>
<evidence type="ECO:0000259" key="8">
    <source>
        <dbReference type="PROSITE" id="PS50893"/>
    </source>
</evidence>
<comment type="caution">
    <text evidence="10">The sequence shown here is derived from an EMBL/GenBank/DDBJ whole genome shotgun (WGS) entry which is preliminary data.</text>
</comment>
<dbReference type="GO" id="GO:0015421">
    <property type="term" value="F:ABC-type oligopeptide transporter activity"/>
    <property type="evidence" value="ECO:0007669"/>
    <property type="project" value="TreeGrafter"/>
</dbReference>
<dbReference type="Proteomes" id="UP000645610">
    <property type="component" value="Unassembled WGS sequence"/>
</dbReference>
<keyword evidence="3" id="KW-0547">Nucleotide-binding</keyword>
<evidence type="ECO:0000256" key="4">
    <source>
        <dbReference type="ARBA" id="ARBA00022840"/>
    </source>
</evidence>
<dbReference type="GO" id="GO:0005524">
    <property type="term" value="F:ATP binding"/>
    <property type="evidence" value="ECO:0007669"/>
    <property type="project" value="UniProtKB-KW"/>
</dbReference>
<keyword evidence="4 10" id="KW-0067">ATP-binding</keyword>
<dbReference type="PANTHER" id="PTHR43394">
    <property type="entry name" value="ATP-DEPENDENT PERMEASE MDL1, MITOCHONDRIAL"/>
    <property type="match status" value="1"/>
</dbReference>
<keyword evidence="2 7" id="KW-0812">Transmembrane</keyword>
<gene>
    <name evidence="10" type="ORF">I2I01_03560</name>
</gene>
<dbReference type="InterPro" id="IPR036640">
    <property type="entry name" value="ABC1_TM_sf"/>
</dbReference>
<feature type="transmembrane region" description="Helical" evidence="7">
    <location>
        <begin position="44"/>
        <end position="65"/>
    </location>
</feature>
<proteinExistence type="predicted"/>
<dbReference type="RefSeq" id="WP_196285035.1">
    <property type="nucleotide sequence ID" value="NZ_JADQDP010000001.1"/>
</dbReference>
<dbReference type="AlphaFoldDB" id="A0A931BJN1"/>